<feature type="domain" description="DUF5689" evidence="4">
    <location>
        <begin position="927"/>
        <end position="1127"/>
    </location>
</feature>
<evidence type="ECO:0000313" key="5">
    <source>
        <dbReference type="EMBL" id="KAA2378873.1"/>
    </source>
</evidence>
<evidence type="ECO:0008006" key="7">
    <source>
        <dbReference type="Google" id="ProtNLM"/>
    </source>
</evidence>
<gene>
    <name evidence="5" type="ORF">F2Y10_07345</name>
</gene>
<organism evidence="5 6">
    <name type="scientific">Alistipes onderdonkii</name>
    <dbReference type="NCBI Taxonomy" id="328813"/>
    <lineage>
        <taxon>Bacteria</taxon>
        <taxon>Pseudomonadati</taxon>
        <taxon>Bacteroidota</taxon>
        <taxon>Bacteroidia</taxon>
        <taxon>Bacteroidales</taxon>
        <taxon>Rikenellaceae</taxon>
        <taxon>Alistipes</taxon>
    </lineage>
</organism>
<dbReference type="InterPro" id="IPR043744">
    <property type="entry name" value="DUF5689"/>
</dbReference>
<evidence type="ECO:0000256" key="2">
    <source>
        <dbReference type="SAM" id="SignalP"/>
    </source>
</evidence>
<dbReference type="Gene3D" id="2.60.40.10">
    <property type="entry name" value="Immunoglobulins"/>
    <property type="match status" value="1"/>
</dbReference>
<name>A0A5B3GZ88_9BACT</name>
<dbReference type="Pfam" id="PF13004">
    <property type="entry name" value="BACON"/>
    <property type="match status" value="1"/>
</dbReference>
<dbReference type="EMBL" id="VVXH01000006">
    <property type="protein sequence ID" value="KAA2378873.1"/>
    <property type="molecule type" value="Genomic_DNA"/>
</dbReference>
<evidence type="ECO:0000259" key="3">
    <source>
        <dbReference type="Pfam" id="PF13004"/>
    </source>
</evidence>
<evidence type="ECO:0000259" key="4">
    <source>
        <dbReference type="Pfam" id="PF18942"/>
    </source>
</evidence>
<accession>A0A5B3GZ88</accession>
<comment type="caution">
    <text evidence="5">The sequence shown here is derived from an EMBL/GenBank/DDBJ whole genome shotgun (WGS) entry which is preliminary data.</text>
</comment>
<dbReference type="Proteomes" id="UP000322940">
    <property type="component" value="Unassembled WGS sequence"/>
</dbReference>
<proteinExistence type="predicted"/>
<reference evidence="5 6" key="1">
    <citation type="journal article" date="2019" name="Nat. Med.">
        <title>A library of human gut bacterial isolates paired with longitudinal multiomics data enables mechanistic microbiome research.</title>
        <authorList>
            <person name="Poyet M."/>
            <person name="Groussin M."/>
            <person name="Gibbons S.M."/>
            <person name="Avila-Pacheco J."/>
            <person name="Jiang X."/>
            <person name="Kearney S.M."/>
            <person name="Perrotta A.R."/>
            <person name="Berdy B."/>
            <person name="Zhao S."/>
            <person name="Lieberman T.D."/>
            <person name="Swanson P.K."/>
            <person name="Smith M."/>
            <person name="Roesemann S."/>
            <person name="Alexander J.E."/>
            <person name="Rich S.A."/>
            <person name="Livny J."/>
            <person name="Vlamakis H."/>
            <person name="Clish C."/>
            <person name="Bullock K."/>
            <person name="Deik A."/>
            <person name="Scott J."/>
            <person name="Pierce K.A."/>
            <person name="Xavier R.J."/>
            <person name="Alm E.J."/>
        </authorList>
    </citation>
    <scope>NUCLEOTIDE SEQUENCE [LARGE SCALE GENOMIC DNA]</scope>
    <source>
        <strain evidence="5 6">BIOML-A266</strain>
    </source>
</reference>
<feature type="domain" description="BACON" evidence="3">
    <location>
        <begin position="72"/>
        <end position="110"/>
    </location>
</feature>
<feature type="chain" id="PRO_5024287083" description="DUF5689 domain-containing protein" evidence="2">
    <location>
        <begin position="25"/>
        <end position="1133"/>
    </location>
</feature>
<evidence type="ECO:0000313" key="6">
    <source>
        <dbReference type="Proteomes" id="UP000322940"/>
    </source>
</evidence>
<feature type="compositionally biased region" description="Polar residues" evidence="1">
    <location>
        <begin position="266"/>
        <end position="287"/>
    </location>
</feature>
<feature type="domain" description="DUF5689" evidence="4">
    <location>
        <begin position="130"/>
        <end position="339"/>
    </location>
</feature>
<feature type="signal peptide" evidence="2">
    <location>
        <begin position="1"/>
        <end position="24"/>
    </location>
</feature>
<dbReference type="InterPro" id="IPR013783">
    <property type="entry name" value="Ig-like_fold"/>
</dbReference>
<evidence type="ECO:0000256" key="1">
    <source>
        <dbReference type="SAM" id="MobiDB-lite"/>
    </source>
</evidence>
<protein>
    <recommendedName>
        <fullName evidence="7">DUF5689 domain-containing protein</fullName>
    </recommendedName>
</protein>
<dbReference type="AlphaFoldDB" id="A0A5B3GZ88"/>
<dbReference type="RefSeq" id="WP_130064966.1">
    <property type="nucleotide sequence ID" value="NZ_JAHOOA010000011.1"/>
</dbReference>
<dbReference type="CDD" id="cd14948">
    <property type="entry name" value="BACON"/>
    <property type="match status" value="1"/>
</dbReference>
<dbReference type="InterPro" id="IPR024361">
    <property type="entry name" value="BACON"/>
</dbReference>
<dbReference type="Pfam" id="PF18942">
    <property type="entry name" value="DUF5689"/>
    <property type="match status" value="2"/>
</dbReference>
<keyword evidence="2" id="KW-0732">Signal</keyword>
<sequence>MMQLSFWKRLLCAALTLALGVTLAACSDDDTKDDKLIPEIEVTQSLTFDCTETQTKNLEIELNGKLNWQIKADAWIELSQTSGKGSATVAVTVPANATSRTGTITVTATGYMGATDTGTCSVRQIKEGETNTNVAELRRLIMATTPTADGKELTDAIRAMTLCGIVVSDKGGGNQQPFIVILADDTQDAGAGLALSISQSNNIFERGDIVEVSLSDASAQLFSGLLQVSTHNEPMLVGQTEPLAPIAITADKIAEYESQYVKIENTQPEASESGTWNSDSNKGNVSMETKDGKSYKIRTLQTASYAQDAIPTDKSGSIAGIAGIYNGTLQILPCNGDDIQLAEARFTVQGNKATLAEVLEAGAGSAFEVEGVSVIAANEQGVLFQQDGARIYAFKGEAHDLAVGDVVTVSGKTESRNGLLQFGKGCSFTKTGHQDITQPQPAAFSATEIEAYMKNPEVKYVTYKGTVLVSGSYVNVEIDGTSVQGSLDYMSDDFKEKYNSHNVTITGWLFGSYKTYMYTIPVEVRDEGEFEEEVPDGAIFYSTFDKELSSQSFDTSSGWPYLDQFEGWINHKGSGIAAVTYDYSSMSVRTNQSSKGSLSLYDGSGKNNIFFSSVPTYFTIQKIAVTSQNLKLSFGAQRYAQGATNTFIKSDFVVRLSSDGQLWSQALDYDFGSVADEPGEWRLATADFTLPAGTSTLYIKFEAKMGSVNRIDDVLLIPGNGGQVIEFGKEEETPLSTIAQVLAGPIDDVYKVEGQVIGTHSKGFLVKDATGTILVFKKNHGMTVGDKVTVEGATSEYGGMKQFGETSELTKNGSGSYTQPTPTDFGAAQFDAYVNNPTIRYVKYEGDLTSYQDNIYQWHYNVAVEGTNVVGSIAYPNSDLNIAGFIGRKVIITGYTVGVSGTDTKYLNTLTTSIEFAEQETMPDESQAITVKELNAKLATMNAGDALGELVAVKGYIAANNEGGALHQLLSLVDNTGEANTGIIIKGNDYTEKDLPVGTKVIVSLKYATYDLYNGLPQLKMATVFATQEKATIKVPEITDAQCGDYLGQYVKVKNLTPATSATTWVVAGKTTTTNFTGETGKTIAARITKYAVYADEQIAQKTADLKGVMQVFNGTHQIYPTSMEDVAGFKVE</sequence>
<feature type="region of interest" description="Disordered" evidence="1">
    <location>
        <begin position="266"/>
        <end position="289"/>
    </location>
</feature>